<keyword evidence="2" id="KW-1185">Reference proteome</keyword>
<protein>
    <submittedName>
        <fullName evidence="1">Uncharacterized protein</fullName>
    </submittedName>
</protein>
<sequence length="38" mass="4241">MLGREGHRHCSFRLAALSSWRRGVPCAVRGPPTHSVRV</sequence>
<reference evidence="1" key="1">
    <citation type="submission" date="2013-08" db="EMBL/GenBank/DDBJ databases">
        <authorList>
            <person name="Durkin A.S."/>
            <person name="Haft D.R."/>
            <person name="McCorrison J."/>
            <person name="Torralba M."/>
            <person name="Gillis M."/>
            <person name="Haft D.H."/>
            <person name="Methe B."/>
            <person name="Sutton G."/>
            <person name="Nelson K.E."/>
        </authorList>
    </citation>
    <scope>NUCLEOTIDE SEQUENCE [LARGE SCALE GENOMIC DNA]</scope>
    <source>
        <strain evidence="1">F0233</strain>
    </source>
</reference>
<evidence type="ECO:0000313" key="1">
    <source>
        <dbReference type="EMBL" id="ERK55146.1"/>
    </source>
</evidence>
<accession>U2QFC6</accession>
<dbReference type="AlphaFoldDB" id="U2QFC6"/>
<dbReference type="Proteomes" id="UP000017052">
    <property type="component" value="Unassembled WGS sequence"/>
</dbReference>
<organism evidence="1 2">
    <name type="scientific">Propionibacterium acidifaciens F0233</name>
    <dbReference type="NCBI Taxonomy" id="553198"/>
    <lineage>
        <taxon>Bacteria</taxon>
        <taxon>Bacillati</taxon>
        <taxon>Actinomycetota</taxon>
        <taxon>Actinomycetes</taxon>
        <taxon>Propionibacteriales</taxon>
        <taxon>Propionibacteriaceae</taxon>
        <taxon>Propionibacterium</taxon>
    </lineage>
</organism>
<dbReference type="EMBL" id="ACVN02000194">
    <property type="protein sequence ID" value="ERK55146.1"/>
    <property type="molecule type" value="Genomic_DNA"/>
</dbReference>
<name>U2QFC6_9ACTN</name>
<proteinExistence type="predicted"/>
<gene>
    <name evidence="1" type="ORF">HMPREF0682_1950</name>
</gene>
<comment type="caution">
    <text evidence="1">The sequence shown here is derived from an EMBL/GenBank/DDBJ whole genome shotgun (WGS) entry which is preliminary data.</text>
</comment>
<evidence type="ECO:0000313" key="2">
    <source>
        <dbReference type="Proteomes" id="UP000017052"/>
    </source>
</evidence>